<evidence type="ECO:0000313" key="9">
    <source>
        <dbReference type="EMBL" id="AEH60643.1"/>
    </source>
</evidence>
<dbReference type="GO" id="GO:0030976">
    <property type="term" value="F:thiamine pyrophosphate binding"/>
    <property type="evidence" value="ECO:0007669"/>
    <property type="project" value="InterPro"/>
</dbReference>
<comment type="catalytic activity">
    <reaction evidence="6">
        <text>3-sulfopyruvate + H(+) = sulfoacetaldehyde + CO2</text>
        <dbReference type="Rhea" id="RHEA:20948"/>
        <dbReference type="ChEBI" id="CHEBI:15378"/>
        <dbReference type="ChEBI" id="CHEBI:16526"/>
        <dbReference type="ChEBI" id="CHEBI:57940"/>
        <dbReference type="ChEBI" id="CHEBI:58246"/>
        <dbReference type="EC" id="4.1.1.79"/>
    </reaction>
</comment>
<gene>
    <name evidence="9" type="ordered locus">Mzhil_0779</name>
</gene>
<keyword evidence="3" id="KW-0786">Thiamine pyrophosphate</keyword>
<evidence type="ECO:0000256" key="3">
    <source>
        <dbReference type="ARBA" id="ARBA00023052"/>
    </source>
</evidence>
<name>F7XKN5_METZD</name>
<dbReference type="Gene3D" id="3.40.50.970">
    <property type="match status" value="2"/>
</dbReference>
<dbReference type="PANTHER" id="PTHR42818">
    <property type="entry name" value="SULFOPYRUVATE DECARBOXYLASE SUBUNIT ALPHA"/>
    <property type="match status" value="1"/>
</dbReference>
<feature type="domain" description="Thiamine pyrophosphate enzyme TPP-binding" evidence="7">
    <location>
        <begin position="242"/>
        <end position="360"/>
    </location>
</feature>
<dbReference type="NCBIfam" id="TIGR03846">
    <property type="entry name" value="sulfopy_beta"/>
    <property type="match status" value="1"/>
</dbReference>
<dbReference type="PANTHER" id="PTHR42818:SF1">
    <property type="entry name" value="SULFOPYRUVATE DECARBOXYLASE"/>
    <property type="match status" value="1"/>
</dbReference>
<dbReference type="SUPFAM" id="SSF52518">
    <property type="entry name" value="Thiamin diphosphate-binding fold (THDP-binding)"/>
    <property type="match status" value="2"/>
</dbReference>
<evidence type="ECO:0000259" key="7">
    <source>
        <dbReference type="Pfam" id="PF02775"/>
    </source>
</evidence>
<dbReference type="KEGG" id="mzh:Mzhil_0779"/>
<dbReference type="InterPro" id="IPR022502">
    <property type="entry name" value="Sulfopyruvate_deCO2ase_alpha"/>
</dbReference>
<reference evidence="9 10" key="1">
    <citation type="submission" date="2010-07" db="EMBL/GenBank/DDBJ databases">
        <title>The complete genome of Methanosalsum zhilinae DSM 4017.</title>
        <authorList>
            <consortium name="US DOE Joint Genome Institute (JGI-PGF)"/>
            <person name="Lucas S."/>
            <person name="Copeland A."/>
            <person name="Lapidus A."/>
            <person name="Glavina del Rio T."/>
            <person name="Dalin E."/>
            <person name="Tice H."/>
            <person name="Bruce D."/>
            <person name="Goodwin L."/>
            <person name="Pitluck S."/>
            <person name="Kyrpides N."/>
            <person name="Mavromatis K."/>
            <person name="Ovchinnikova G."/>
            <person name="Daligault H."/>
            <person name="Detter J.C."/>
            <person name="Han C."/>
            <person name="Tapia R."/>
            <person name="Larimer F."/>
            <person name="Land M."/>
            <person name="Hauser L."/>
            <person name="Markowitz V."/>
            <person name="Cheng J.-F."/>
            <person name="Hugenholtz P."/>
            <person name="Woyke T."/>
            <person name="Wu D."/>
            <person name="Spring S."/>
            <person name="Schueler E."/>
            <person name="Brambilla E."/>
            <person name="Klenk H.-P."/>
            <person name="Eisen J.A."/>
        </authorList>
    </citation>
    <scope>NUCLEOTIDE SEQUENCE [LARGE SCALE GENOMIC DNA]</scope>
    <source>
        <strain evidence="10">DSM 4017 / NBRC 107636 / OCM 62 / WeN5</strain>
    </source>
</reference>
<dbReference type="AlphaFoldDB" id="F7XKN5"/>
<dbReference type="InterPro" id="IPR012001">
    <property type="entry name" value="Thiamin_PyroP_enz_TPP-bd_dom"/>
</dbReference>
<organism evidence="9 10">
    <name type="scientific">Methanosalsum zhilinae (strain DSM 4017 / NBRC 107636 / OCM 62 / WeN5)</name>
    <name type="common">Methanohalophilus zhilinae</name>
    <dbReference type="NCBI Taxonomy" id="679901"/>
    <lineage>
        <taxon>Archaea</taxon>
        <taxon>Methanobacteriati</taxon>
        <taxon>Methanobacteriota</taxon>
        <taxon>Stenosarchaea group</taxon>
        <taxon>Methanomicrobia</taxon>
        <taxon>Methanosarcinales</taxon>
        <taxon>Methanosarcinaceae</taxon>
        <taxon>Methanosalsum</taxon>
    </lineage>
</organism>
<keyword evidence="1" id="KW-0174">Coenzyme M biosynthesis</keyword>
<dbReference type="EC" id="4.1.1.79" evidence="5"/>
<dbReference type="Pfam" id="PF02775">
    <property type="entry name" value="TPP_enzyme_C"/>
    <property type="match status" value="1"/>
</dbReference>
<keyword evidence="10" id="KW-1185">Reference proteome</keyword>
<dbReference type="EMBL" id="CP002101">
    <property type="protein sequence ID" value="AEH60643.1"/>
    <property type="molecule type" value="Genomic_DNA"/>
</dbReference>
<keyword evidence="4" id="KW-0456">Lyase</keyword>
<evidence type="ECO:0000256" key="1">
    <source>
        <dbReference type="ARBA" id="ARBA00022545"/>
    </source>
</evidence>
<dbReference type="GO" id="GO:0019295">
    <property type="term" value="P:coenzyme M biosynthetic process"/>
    <property type="evidence" value="ECO:0007669"/>
    <property type="project" value="UniProtKB-KW"/>
</dbReference>
<dbReference type="Pfam" id="PF02776">
    <property type="entry name" value="TPP_enzyme_N"/>
    <property type="match status" value="1"/>
</dbReference>
<evidence type="ECO:0000259" key="8">
    <source>
        <dbReference type="Pfam" id="PF02776"/>
    </source>
</evidence>
<dbReference type="InterPro" id="IPR022494">
    <property type="entry name" value="Sulfopyruvate_deCO2ase_bsu"/>
</dbReference>
<evidence type="ECO:0000256" key="4">
    <source>
        <dbReference type="ARBA" id="ARBA00023239"/>
    </source>
</evidence>
<dbReference type="InterPro" id="IPR029061">
    <property type="entry name" value="THDP-binding"/>
</dbReference>
<evidence type="ECO:0000313" key="10">
    <source>
        <dbReference type="Proteomes" id="UP000006622"/>
    </source>
</evidence>
<sequence length="390" mass="42908">MIFSYSQVNLMKSTEEIFIDIMHRSGIDIVASLPCDRLKNLIPLIDNTFYHVPITREESGVGICAGAYMAGSRPMAVIQSTGLGNMINALESLNISCQIPLPILASWRGVYKEKIEAQKPLGEHLPSILEGAGISYTIIDRIENIHQLETCIEDSFKNHRPHVILVSPIVWEGSICSAWAEEGQVLMKGRSCNFHFRGCIDEAQMLRYDAINTIAPHFDDEVVVCNIGIPSKELYSIKDRDLNYYMFGSMGLASSIGAGIAIKSDRKVVVLDGDGSLLMNPNALFEAAFLNPANLIIIALDNGAYGSTGSQKTLTSKNLDLEFLALACGFENTIKVHTPEELLAAYQNMKASTKMGFIHVILKPGNAKVANIPIKPADVTRRFMRSLSNR</sequence>
<evidence type="ECO:0000256" key="2">
    <source>
        <dbReference type="ARBA" id="ARBA00022793"/>
    </source>
</evidence>
<evidence type="ECO:0000256" key="6">
    <source>
        <dbReference type="ARBA" id="ARBA00048551"/>
    </source>
</evidence>
<accession>F7XKN5</accession>
<protein>
    <recommendedName>
        <fullName evidence="5">sulfopyruvate decarboxylase</fullName>
        <ecNumber evidence="5">4.1.1.79</ecNumber>
    </recommendedName>
</protein>
<dbReference type="InterPro" id="IPR051818">
    <property type="entry name" value="TPP_dependent_decarboxylase"/>
</dbReference>
<dbReference type="CDD" id="cd03372">
    <property type="entry name" value="TPP_ComE"/>
    <property type="match status" value="1"/>
</dbReference>
<dbReference type="InterPro" id="IPR011766">
    <property type="entry name" value="TPP_enzyme_TPP-bd"/>
</dbReference>
<keyword evidence="2" id="KW-0210">Decarboxylase</keyword>
<evidence type="ECO:0000256" key="5">
    <source>
        <dbReference type="ARBA" id="ARBA00038875"/>
    </source>
</evidence>
<dbReference type="GO" id="GO:0050545">
    <property type="term" value="F:sulfopyruvate decarboxylase activity"/>
    <property type="evidence" value="ECO:0007669"/>
    <property type="project" value="UniProtKB-EC"/>
</dbReference>
<proteinExistence type="predicted"/>
<feature type="domain" description="Thiamine pyrophosphate enzyme N-terminal TPP-binding" evidence="8">
    <location>
        <begin position="14"/>
        <end position="118"/>
    </location>
</feature>
<dbReference type="CDD" id="cd07035">
    <property type="entry name" value="TPP_PYR_POX_like"/>
    <property type="match status" value="1"/>
</dbReference>
<dbReference type="HOGENOM" id="CLU_042853_0_0_2"/>
<dbReference type="NCBIfam" id="TIGR03845">
    <property type="entry name" value="sulfopyru_alph"/>
    <property type="match status" value="1"/>
</dbReference>
<dbReference type="Proteomes" id="UP000006622">
    <property type="component" value="Chromosome"/>
</dbReference>
<dbReference type="STRING" id="679901.Mzhil_0779"/>